<dbReference type="GO" id="GO:0016837">
    <property type="term" value="F:carbon-oxygen lyase activity, acting on polysaccharides"/>
    <property type="evidence" value="ECO:0007669"/>
    <property type="project" value="UniProtKB-ARBA"/>
</dbReference>
<keyword evidence="6 12" id="KW-0456">Lyase</keyword>
<dbReference type="InterPro" id="IPR011013">
    <property type="entry name" value="Gal_mutarotase_sf_dom"/>
</dbReference>
<dbReference type="InterPro" id="IPR014718">
    <property type="entry name" value="GH-type_carb-bd"/>
</dbReference>
<evidence type="ECO:0000259" key="8">
    <source>
        <dbReference type="Pfam" id="PF02278"/>
    </source>
</evidence>
<dbReference type="GO" id="GO:0030246">
    <property type="term" value="F:carbohydrate binding"/>
    <property type="evidence" value="ECO:0007669"/>
    <property type="project" value="InterPro"/>
</dbReference>
<dbReference type="SUPFAM" id="SSF49863">
    <property type="entry name" value="Hyaluronate lyase-like, C-terminal domain"/>
    <property type="match status" value="1"/>
</dbReference>
<evidence type="ECO:0000259" key="10">
    <source>
        <dbReference type="Pfam" id="PF05426"/>
    </source>
</evidence>
<dbReference type="Pfam" id="PF02278">
    <property type="entry name" value="Lyase_8"/>
    <property type="match status" value="1"/>
</dbReference>
<dbReference type="InterPro" id="IPR008397">
    <property type="entry name" value="Alginate_lyase_dom"/>
</dbReference>
<evidence type="ECO:0000256" key="4">
    <source>
        <dbReference type="ARBA" id="ARBA00022729"/>
    </source>
</evidence>
<protein>
    <submittedName>
        <fullName evidence="12">Polysaccharide lyase family 8, C-terminal beta-sandwich domain</fullName>
    </submittedName>
</protein>
<dbReference type="InterPro" id="IPR003159">
    <property type="entry name" value="Lyase_8_central_dom"/>
</dbReference>
<reference evidence="12 13" key="1">
    <citation type="submission" date="2017-02" db="EMBL/GenBank/DDBJ databases">
        <authorList>
            <person name="Peterson S.W."/>
        </authorList>
    </citation>
    <scope>NUCLEOTIDE SEQUENCE [LARGE SCALE GENOMIC DNA]</scope>
    <source>
        <strain evidence="12 13">DSM 22899</strain>
    </source>
</reference>
<dbReference type="InterPro" id="IPR004103">
    <property type="entry name" value="Lyase_8_C"/>
</dbReference>
<proteinExistence type="inferred from homology"/>
<feature type="domain" description="Polysaccharide lyase 8 N-terminal alpha-helical" evidence="11">
    <location>
        <begin position="62"/>
        <end position="316"/>
    </location>
</feature>
<dbReference type="Proteomes" id="UP000190541">
    <property type="component" value="Unassembled WGS sequence"/>
</dbReference>
<evidence type="ECO:0000259" key="9">
    <source>
        <dbReference type="Pfam" id="PF02884"/>
    </source>
</evidence>
<feature type="chain" id="PRO_5012594700" evidence="7">
    <location>
        <begin position="27"/>
        <end position="1073"/>
    </location>
</feature>
<evidence type="ECO:0000256" key="5">
    <source>
        <dbReference type="ARBA" id="ARBA00022837"/>
    </source>
</evidence>
<keyword evidence="5" id="KW-0106">Calcium</keyword>
<comment type="similarity">
    <text evidence="2">Belongs to the polysaccharide lyase 8 family.</text>
</comment>
<keyword evidence="13" id="KW-1185">Reference proteome</keyword>
<dbReference type="SUPFAM" id="SSF74650">
    <property type="entry name" value="Galactose mutarotase-like"/>
    <property type="match status" value="1"/>
</dbReference>
<dbReference type="Pfam" id="PF02884">
    <property type="entry name" value="Lyase_8_C"/>
    <property type="match status" value="1"/>
</dbReference>
<dbReference type="Pfam" id="PF05426">
    <property type="entry name" value="Alginate_lyase"/>
    <property type="match status" value="1"/>
</dbReference>
<dbReference type="Gene3D" id="1.50.10.100">
    <property type="entry name" value="Chondroitin AC/alginate lyase"/>
    <property type="match status" value="2"/>
</dbReference>
<dbReference type="InterPro" id="IPR038970">
    <property type="entry name" value="Lyase_8"/>
</dbReference>
<dbReference type="PANTHER" id="PTHR38481">
    <property type="entry name" value="HYALURONATE LYASE"/>
    <property type="match status" value="1"/>
</dbReference>
<evidence type="ECO:0000256" key="2">
    <source>
        <dbReference type="ARBA" id="ARBA00006699"/>
    </source>
</evidence>
<dbReference type="RefSeq" id="WP_176146208.1">
    <property type="nucleotide sequence ID" value="NZ_FUYS01000006.1"/>
</dbReference>
<dbReference type="Pfam" id="PF08124">
    <property type="entry name" value="Lyase_8_N"/>
    <property type="match status" value="1"/>
</dbReference>
<name>A0A1T5DGQ6_9SPHI</name>
<evidence type="ECO:0000313" key="13">
    <source>
        <dbReference type="Proteomes" id="UP000190541"/>
    </source>
</evidence>
<feature type="signal peptide" evidence="7">
    <location>
        <begin position="1"/>
        <end position="26"/>
    </location>
</feature>
<evidence type="ECO:0000256" key="3">
    <source>
        <dbReference type="ARBA" id="ARBA00011245"/>
    </source>
</evidence>
<dbReference type="GO" id="GO:0005576">
    <property type="term" value="C:extracellular region"/>
    <property type="evidence" value="ECO:0007669"/>
    <property type="project" value="InterPro"/>
</dbReference>
<feature type="domain" description="Polysaccharide lyase family 8 central" evidence="8">
    <location>
        <begin position="332"/>
        <end position="580"/>
    </location>
</feature>
<dbReference type="STRING" id="623280.SAMN05660226_02808"/>
<sequence>MCYKLVRNFRGIGCLLLILVFATAGKGQPEKDFLTIRERLVATLLAAPVTSVQVEGIITEMTDDGIWPSINYRDTSKTGFEHRIHLENLLTMAKAYHQGGGKYNHDARVLEAFKKAFGHWLRKDYRCENWWWNEIGTPSAMANILLLMRNELDTDELSGGLAIVGRSNFNGFGARPGGDFVKMAAIKAIGELVAQDTAEFALAIKTMADQIYITEERGIKPDMSFHHRVDWVPSTLSYGRQYASTFVYWGHVLRGTRFAFEPRALALITDFYLDGIRKAMPFGRFTDPGIKNRDVSRRSSPGEWRDDGIASSLAQIGDYRKAELVQPDLRSNRYFWYSHYHSHQRPAYFASVRMYSDRANNMEWPHNEEGLKNHFYADGSQFISRTGREYINIYPSWDWRKIPGTTVVQVDSFPRWEELVKKGTTSFVGGVSDGEYGATAFDFHSPFSGVSARKSWFFFDDEIVCLGAGITADAPQPVVTTLNQSLSYGPTWVNGSRKTEELELELQGPLWVNHDSIGYILLDTGEVWLRQGKSTGTWRSISHQDAATDEPVTQQIFTLTVDHGARPRDAAYAYVVLPAVGEHETATYAQQRPVEVVSNTTAVQAVSHTGLGVHHAVFYEPGAIDFPGGLRLASAEPALFTLKVSAAGIERISVADPTRKLEKLSFRLQLPDGRDTALTVALPRNQFAGKSLRIGPLKAGYTPFLLREDVLAAHQQRITEGDALLTADLDTVLRLADLALARKPYSVTEKSKVPPSGDKHDYMSVGPYWWPDTTKPDGLPYIRKDGQTNPERFAIKDAQYVKELCADVQLLAASYYFTQHEKYAQHAAKLLETWFLDEQTKMNPNLNFGQSIPGVTDGRGIGLIDTWHFAKLLDATQLLTVSPHWGFEKHAQLQTWVKEFLHWMLESEIGKDEADEHNNHGTYYDVQIASYALFVGDTALAKQTLERATKARLESQLEADGRQPHELARTRSWSYSLMNLTGFFMLARLGENVGVDLWDYRTQQGKTIGKAFDYLLPYGLRRQEWPYPQLGGMDFNGFDKLMATEGLRYMDRQTDQRIGDGVPSFNRLTGSFL</sequence>
<organism evidence="12 13">
    <name type="scientific">Parapedobacter luteus</name>
    <dbReference type="NCBI Taxonomy" id="623280"/>
    <lineage>
        <taxon>Bacteria</taxon>
        <taxon>Pseudomonadati</taxon>
        <taxon>Bacteroidota</taxon>
        <taxon>Sphingobacteriia</taxon>
        <taxon>Sphingobacteriales</taxon>
        <taxon>Sphingobacteriaceae</taxon>
        <taxon>Parapedobacter</taxon>
    </lineage>
</organism>
<gene>
    <name evidence="12" type="ORF">SAMN05660226_02808</name>
</gene>
<keyword evidence="4 7" id="KW-0732">Signal</keyword>
<evidence type="ECO:0000256" key="1">
    <source>
        <dbReference type="ARBA" id="ARBA00001913"/>
    </source>
</evidence>
<dbReference type="Gene3D" id="2.60.220.10">
    <property type="entry name" value="Polysaccharide lyase family 8-like, C-terminal"/>
    <property type="match status" value="1"/>
</dbReference>
<dbReference type="InterPro" id="IPR011071">
    <property type="entry name" value="Lyase_8-like_C"/>
</dbReference>
<dbReference type="InterPro" id="IPR008929">
    <property type="entry name" value="Chondroitin_lyas"/>
</dbReference>
<dbReference type="SUPFAM" id="SSF48230">
    <property type="entry name" value="Chondroitin AC/alginate lyase"/>
    <property type="match status" value="2"/>
</dbReference>
<dbReference type="EMBL" id="FUYS01000006">
    <property type="protein sequence ID" value="SKB70889.1"/>
    <property type="molecule type" value="Genomic_DNA"/>
</dbReference>
<evidence type="ECO:0000259" key="11">
    <source>
        <dbReference type="Pfam" id="PF08124"/>
    </source>
</evidence>
<feature type="domain" description="Alginate lyase" evidence="10">
    <location>
        <begin position="746"/>
        <end position="1025"/>
    </location>
</feature>
<evidence type="ECO:0000256" key="7">
    <source>
        <dbReference type="SAM" id="SignalP"/>
    </source>
</evidence>
<dbReference type="GO" id="GO:0042597">
    <property type="term" value="C:periplasmic space"/>
    <property type="evidence" value="ECO:0007669"/>
    <property type="project" value="InterPro"/>
</dbReference>
<dbReference type="AlphaFoldDB" id="A0A1T5DGQ6"/>
<dbReference type="Gene3D" id="2.70.98.10">
    <property type="match status" value="1"/>
</dbReference>
<dbReference type="PANTHER" id="PTHR38481:SF1">
    <property type="entry name" value="HYALURONATE LYASE"/>
    <property type="match status" value="1"/>
</dbReference>
<evidence type="ECO:0000313" key="12">
    <source>
        <dbReference type="EMBL" id="SKB70889.1"/>
    </source>
</evidence>
<comment type="cofactor">
    <cofactor evidence="1">
        <name>Ca(2+)</name>
        <dbReference type="ChEBI" id="CHEBI:29108"/>
    </cofactor>
</comment>
<dbReference type="GO" id="GO:0005975">
    <property type="term" value="P:carbohydrate metabolic process"/>
    <property type="evidence" value="ECO:0007669"/>
    <property type="project" value="InterPro"/>
</dbReference>
<evidence type="ECO:0000256" key="6">
    <source>
        <dbReference type="ARBA" id="ARBA00023239"/>
    </source>
</evidence>
<dbReference type="InterPro" id="IPR012970">
    <property type="entry name" value="Lyase_8_alpha_N"/>
</dbReference>
<feature type="domain" description="Polysaccharide lyase family 8 C-terminal" evidence="9">
    <location>
        <begin position="595"/>
        <end position="664"/>
    </location>
</feature>
<comment type="subunit">
    <text evidence="3">Monomer.</text>
</comment>
<accession>A0A1T5DGQ6</accession>